<keyword evidence="1" id="KW-0067">ATP-binding</keyword>
<dbReference type="SUPFAM" id="SSF56059">
    <property type="entry name" value="Glutathione synthetase ATP-binding domain-like"/>
    <property type="match status" value="1"/>
</dbReference>
<dbReference type="GO" id="GO:0046872">
    <property type="term" value="F:metal ion binding"/>
    <property type="evidence" value="ECO:0007669"/>
    <property type="project" value="InterPro"/>
</dbReference>
<feature type="domain" description="ATP-grasp" evidence="2">
    <location>
        <begin position="75"/>
        <end position="338"/>
    </location>
</feature>
<dbReference type="PROSITE" id="PS50975">
    <property type="entry name" value="ATP_GRASP"/>
    <property type="match status" value="1"/>
</dbReference>
<evidence type="ECO:0000313" key="3">
    <source>
        <dbReference type="EMBL" id="OGY82346.1"/>
    </source>
</evidence>
<dbReference type="Pfam" id="PF08443">
    <property type="entry name" value="RimK"/>
    <property type="match status" value="2"/>
</dbReference>
<dbReference type="AlphaFoldDB" id="A0A1G2B0T1"/>
<proteinExistence type="predicted"/>
<organism evidence="3 4">
    <name type="scientific">Candidatus Kerfeldbacteria bacterium RIFCSPHIGHO2_12_FULL_48_17</name>
    <dbReference type="NCBI Taxonomy" id="1798542"/>
    <lineage>
        <taxon>Bacteria</taxon>
        <taxon>Candidatus Kerfeldiibacteriota</taxon>
    </lineage>
</organism>
<dbReference type="EMBL" id="MHKD01000032">
    <property type="protein sequence ID" value="OGY82346.1"/>
    <property type="molecule type" value="Genomic_DNA"/>
</dbReference>
<sequence>MLKREQVEASRVNNLSISASLLIRAAKKLKLECEIFAGQIFKIRKGQKEFFFKSTHVPCNDHPANIIADNKYFVREVFKKNNLPTPASELIVKKSHWNHKRVRALNFPLVVKPINASHGNGATMKITTYTELKKAVYKAFAFMEGAREGDKILVEEYFTGYDLRLLVVGNKVVSVLLRDPAHVIGDGTSTIKELILQFNKTWKPTPNGKYDLPLCPVPFDTELQRCLSTQGIHLNTVPEKNEKLYVRWNGNISTGGIGIDITEKVHKNIKNIAIKATKLLKLQVCGVDMLCKDYISGNTSVKNTILLELNGSPGLDVHQFTLHGKGRDVSTPILKHIFKIK</sequence>
<dbReference type="GO" id="GO:0005737">
    <property type="term" value="C:cytoplasm"/>
    <property type="evidence" value="ECO:0007669"/>
    <property type="project" value="TreeGrafter"/>
</dbReference>
<dbReference type="PANTHER" id="PTHR21621:SF0">
    <property type="entry name" value="BETA-CITRYLGLUTAMATE SYNTHASE B-RELATED"/>
    <property type="match status" value="1"/>
</dbReference>
<dbReference type="Proteomes" id="UP000176952">
    <property type="component" value="Unassembled WGS sequence"/>
</dbReference>
<accession>A0A1G2B0T1</accession>
<reference evidence="3 4" key="1">
    <citation type="journal article" date="2016" name="Nat. Commun.">
        <title>Thousands of microbial genomes shed light on interconnected biogeochemical processes in an aquifer system.</title>
        <authorList>
            <person name="Anantharaman K."/>
            <person name="Brown C.T."/>
            <person name="Hug L.A."/>
            <person name="Sharon I."/>
            <person name="Castelle C.J."/>
            <person name="Probst A.J."/>
            <person name="Thomas B.C."/>
            <person name="Singh A."/>
            <person name="Wilkins M.J."/>
            <person name="Karaoz U."/>
            <person name="Brodie E.L."/>
            <person name="Williams K.H."/>
            <person name="Hubbard S.S."/>
            <person name="Banfield J.F."/>
        </authorList>
    </citation>
    <scope>NUCLEOTIDE SEQUENCE [LARGE SCALE GENOMIC DNA]</scope>
</reference>
<gene>
    <name evidence="3" type="ORF">A3F54_02235</name>
</gene>
<dbReference type="GO" id="GO:0009432">
    <property type="term" value="P:SOS response"/>
    <property type="evidence" value="ECO:0007669"/>
    <property type="project" value="TreeGrafter"/>
</dbReference>
<comment type="caution">
    <text evidence="3">The sequence shown here is derived from an EMBL/GenBank/DDBJ whole genome shotgun (WGS) entry which is preliminary data.</text>
</comment>
<protein>
    <recommendedName>
        <fullName evidence="2">ATP-grasp domain-containing protein</fullName>
    </recommendedName>
</protein>
<dbReference type="InterPro" id="IPR011761">
    <property type="entry name" value="ATP-grasp"/>
</dbReference>
<dbReference type="Gene3D" id="3.30.470.20">
    <property type="entry name" value="ATP-grasp fold, B domain"/>
    <property type="match status" value="2"/>
</dbReference>
<dbReference type="STRING" id="1798542.A3F54_02235"/>
<dbReference type="PANTHER" id="PTHR21621">
    <property type="entry name" value="RIBOSOMAL PROTEIN S6 MODIFICATION PROTEIN"/>
    <property type="match status" value="1"/>
</dbReference>
<name>A0A1G2B0T1_9BACT</name>
<evidence type="ECO:0000313" key="4">
    <source>
        <dbReference type="Proteomes" id="UP000176952"/>
    </source>
</evidence>
<keyword evidence="1" id="KW-0547">Nucleotide-binding</keyword>
<evidence type="ECO:0000259" key="2">
    <source>
        <dbReference type="PROSITE" id="PS50975"/>
    </source>
</evidence>
<evidence type="ECO:0000256" key="1">
    <source>
        <dbReference type="PROSITE-ProRule" id="PRU00409"/>
    </source>
</evidence>
<dbReference type="GO" id="GO:0018169">
    <property type="term" value="F:ribosomal S6-glutamic acid ligase activity"/>
    <property type="evidence" value="ECO:0007669"/>
    <property type="project" value="TreeGrafter"/>
</dbReference>
<dbReference type="InterPro" id="IPR013651">
    <property type="entry name" value="ATP-grasp_RimK-type"/>
</dbReference>
<dbReference type="GO" id="GO:0005524">
    <property type="term" value="F:ATP binding"/>
    <property type="evidence" value="ECO:0007669"/>
    <property type="project" value="UniProtKB-UniRule"/>
</dbReference>